<evidence type="ECO:0000313" key="3">
    <source>
        <dbReference type="EMBL" id="CAI8051630.1"/>
    </source>
</evidence>
<dbReference type="InterPro" id="IPR034660">
    <property type="entry name" value="DinB/YfiT-like"/>
</dbReference>
<dbReference type="NCBIfam" id="TIGR03083">
    <property type="entry name" value="maleylpyruvate isomerase family mycothiol-dependent enzyme"/>
    <property type="match status" value="1"/>
</dbReference>
<evidence type="ECO:0000256" key="1">
    <source>
        <dbReference type="SAM" id="MobiDB-lite"/>
    </source>
</evidence>
<gene>
    <name evidence="3" type="ORF">GBAR_LOCUS28267</name>
</gene>
<dbReference type="InterPro" id="IPR017517">
    <property type="entry name" value="Maleyloyr_isom"/>
</dbReference>
<dbReference type="GO" id="GO:0046872">
    <property type="term" value="F:metal ion binding"/>
    <property type="evidence" value="ECO:0007669"/>
    <property type="project" value="InterPro"/>
</dbReference>
<reference evidence="3" key="1">
    <citation type="submission" date="2023-03" db="EMBL/GenBank/DDBJ databases">
        <authorList>
            <person name="Steffen K."/>
            <person name="Cardenas P."/>
        </authorList>
    </citation>
    <scope>NUCLEOTIDE SEQUENCE</scope>
</reference>
<dbReference type="Proteomes" id="UP001174909">
    <property type="component" value="Unassembled WGS sequence"/>
</dbReference>
<keyword evidence="4" id="KW-1185">Reference proteome</keyword>
<dbReference type="SUPFAM" id="SSF109854">
    <property type="entry name" value="DinB/YfiT-like putative metalloenzymes"/>
    <property type="match status" value="1"/>
</dbReference>
<comment type="caution">
    <text evidence="3">The sequence shown here is derived from an EMBL/GenBank/DDBJ whole genome shotgun (WGS) entry which is preliminary data.</text>
</comment>
<protein>
    <recommendedName>
        <fullName evidence="2">Mycothiol-dependent maleylpyruvate isomerase metal-binding domain-containing protein</fullName>
    </recommendedName>
</protein>
<sequence>MTSYDEEVIRQEVAVIGALARGLNQFLNDLSPNDLRRHSACDAWTVRDVAGHLTNRAERQITSMTRGREGDSGPPPGFSAPSDMMAMSAANADADIAYSISMGDDLLPTFERRYRELHLLLNSFGGDDWRCACWHPRRGTMTAREYVSQRIQELAVHDWDIRSAFRSAGSPASGRDPRVVGDVRALAPVGAGLHPNLDDIDMVVACNANTYLLLAYGRVDVDTAANSLVAIGEEGLLERFASWMVGF</sequence>
<name>A0AA35TNQ0_GEOBA</name>
<dbReference type="InterPro" id="IPR024344">
    <property type="entry name" value="MDMPI_metal-binding"/>
</dbReference>
<accession>A0AA35TNQ0</accession>
<dbReference type="Pfam" id="PF11716">
    <property type="entry name" value="MDMPI_N"/>
    <property type="match status" value="1"/>
</dbReference>
<proteinExistence type="predicted"/>
<feature type="domain" description="Mycothiol-dependent maleylpyruvate isomerase metal-binding" evidence="2">
    <location>
        <begin position="18"/>
        <end position="162"/>
    </location>
</feature>
<feature type="region of interest" description="Disordered" evidence="1">
    <location>
        <begin position="55"/>
        <end position="83"/>
    </location>
</feature>
<dbReference type="AlphaFoldDB" id="A0AA35TNQ0"/>
<evidence type="ECO:0000313" key="4">
    <source>
        <dbReference type="Proteomes" id="UP001174909"/>
    </source>
</evidence>
<organism evidence="3 4">
    <name type="scientific">Geodia barretti</name>
    <name type="common">Barrett's horny sponge</name>
    <dbReference type="NCBI Taxonomy" id="519541"/>
    <lineage>
        <taxon>Eukaryota</taxon>
        <taxon>Metazoa</taxon>
        <taxon>Porifera</taxon>
        <taxon>Demospongiae</taxon>
        <taxon>Heteroscleromorpha</taxon>
        <taxon>Tetractinellida</taxon>
        <taxon>Astrophorina</taxon>
        <taxon>Geodiidae</taxon>
        <taxon>Geodia</taxon>
    </lineage>
</organism>
<dbReference type="Gene3D" id="1.20.120.450">
    <property type="entry name" value="dinb family like domain"/>
    <property type="match status" value="1"/>
</dbReference>
<evidence type="ECO:0000259" key="2">
    <source>
        <dbReference type="Pfam" id="PF11716"/>
    </source>
</evidence>
<dbReference type="EMBL" id="CASHTH010003953">
    <property type="protein sequence ID" value="CAI8051630.1"/>
    <property type="molecule type" value="Genomic_DNA"/>
</dbReference>